<dbReference type="InterPro" id="IPR050618">
    <property type="entry name" value="Ubq-SigPath_Reg"/>
</dbReference>
<feature type="compositionally biased region" description="Acidic residues" evidence="2">
    <location>
        <begin position="445"/>
        <end position="454"/>
    </location>
</feature>
<protein>
    <submittedName>
        <fullName evidence="6">Ran-binding protein 10</fullName>
    </submittedName>
</protein>
<dbReference type="InterPro" id="IPR006594">
    <property type="entry name" value="LisH"/>
</dbReference>
<dbReference type="Pfam" id="PF10607">
    <property type="entry name" value="CTLH"/>
    <property type="match status" value="1"/>
</dbReference>
<evidence type="ECO:0000256" key="2">
    <source>
        <dbReference type="SAM" id="MobiDB-lite"/>
    </source>
</evidence>
<feature type="region of interest" description="Disordered" evidence="2">
    <location>
        <begin position="1"/>
        <end position="28"/>
    </location>
</feature>
<evidence type="ECO:0000313" key="5">
    <source>
        <dbReference type="Proteomes" id="UP000887566"/>
    </source>
</evidence>
<evidence type="ECO:0000313" key="6">
    <source>
        <dbReference type="WBParaSite" id="PSAMB.scaffold1282size33417.g12159.t1"/>
    </source>
</evidence>
<dbReference type="Gene3D" id="2.60.120.920">
    <property type="match status" value="1"/>
</dbReference>
<reference evidence="6" key="1">
    <citation type="submission" date="2022-11" db="UniProtKB">
        <authorList>
            <consortium name="WormBaseParasite"/>
        </authorList>
    </citation>
    <scope>IDENTIFICATION</scope>
</reference>
<dbReference type="PROSITE" id="PS50188">
    <property type="entry name" value="B302_SPRY"/>
    <property type="match status" value="1"/>
</dbReference>
<evidence type="ECO:0000259" key="3">
    <source>
        <dbReference type="PROSITE" id="PS50188"/>
    </source>
</evidence>
<feature type="domain" description="B30.2/SPRY" evidence="3">
    <location>
        <begin position="32"/>
        <end position="231"/>
    </location>
</feature>
<dbReference type="AlphaFoldDB" id="A0A914UUY8"/>
<dbReference type="PROSITE" id="PS50897">
    <property type="entry name" value="CTLH"/>
    <property type="match status" value="1"/>
</dbReference>
<dbReference type="SMART" id="SM00757">
    <property type="entry name" value="CRA"/>
    <property type="match status" value="1"/>
</dbReference>
<dbReference type="InterPro" id="IPR013320">
    <property type="entry name" value="ConA-like_dom_sf"/>
</dbReference>
<dbReference type="Proteomes" id="UP000887566">
    <property type="component" value="Unplaced"/>
</dbReference>
<proteinExistence type="inferred from homology"/>
<dbReference type="SMART" id="SM00668">
    <property type="entry name" value="CTLH"/>
    <property type="match status" value="1"/>
</dbReference>
<sequence length="587" mass="65156">MMENMLATGNNTRSSGAMISSSQADEPGAMMEAEERDELNSIDDPIKKLYPFVDETKTPLPRFWNNGDKYNYLIVTNQNLRVTYRGAGKNHKDAAAVRANFPIPATCGIYYFEITIVSKGRDGYMGIGLSEKEVSLNRLPGWDRNSYGYHADDGNFFSSSGNGTQYGPTFTTNDVVGCGYNLIDNSIFYTKNGQNLGVAFHDVPSTEELYPTVGLQTPGEIVDTNFGQKPFVFNIQDEIKATEMRVQASIFNYQLPATKTEWMNKLVSSYLVHHGFCSTAESFNLTTNQRTVEDTASMTNRQQIQKLVLNGHIAEAIEMVEQIYPMLLHTNKPLLFMLKCRQFIEMLAQVTQEREPRSSSHHRSSPTCSPPYKLSKRPSPNDREHRLSPRRTTRSPRSHEDTPSSSGHISNGASHDEPMEDGVYTNGSAANGSSNNTAVKNGSQPDEEMDDVEDTNGFTPPPPPASFEKFRDVLAFGQEINALSKEITISSRSVELQRKKMNDAFSLVCYAKPKESPNGYLLEPSQRAIVAAALNSAILEDQGQCSRPPLEVLLAHARRLRDEMASAKVGAATFADPDRFCRGGSFP</sequence>
<comment type="similarity">
    <text evidence="1">Belongs to the RANBP9/10 family.</text>
</comment>
<accession>A0A914UUY8</accession>
<dbReference type="SUPFAM" id="SSF49899">
    <property type="entry name" value="Concanavalin A-like lectins/glucanases"/>
    <property type="match status" value="1"/>
</dbReference>
<dbReference type="InterPro" id="IPR043136">
    <property type="entry name" value="B30.2/SPRY_sf"/>
</dbReference>
<dbReference type="InterPro" id="IPR003877">
    <property type="entry name" value="SPRY_dom"/>
</dbReference>
<evidence type="ECO:0000256" key="1">
    <source>
        <dbReference type="ARBA" id="ARBA00006535"/>
    </source>
</evidence>
<feature type="region of interest" description="Disordered" evidence="2">
    <location>
        <begin position="354"/>
        <end position="468"/>
    </location>
</feature>
<dbReference type="InterPro" id="IPR001870">
    <property type="entry name" value="B30.2/SPRY"/>
</dbReference>
<dbReference type="InterPro" id="IPR035782">
    <property type="entry name" value="SPRY_RanBP9/10"/>
</dbReference>
<dbReference type="FunFam" id="2.60.120.920:FF:000011">
    <property type="entry name" value="RAN binding protein 10"/>
    <property type="match status" value="1"/>
</dbReference>
<evidence type="ECO:0000259" key="4">
    <source>
        <dbReference type="PROSITE" id="PS50897"/>
    </source>
</evidence>
<dbReference type="SMART" id="SM00449">
    <property type="entry name" value="SPRY"/>
    <property type="match status" value="1"/>
</dbReference>
<dbReference type="WBParaSite" id="PSAMB.scaffold1282size33417.g12159.t1">
    <property type="protein sequence ID" value="PSAMB.scaffold1282size33417.g12159.t1"/>
    <property type="gene ID" value="PSAMB.scaffold1282size33417.g12159"/>
</dbReference>
<name>A0A914UUY8_9BILA</name>
<dbReference type="PROSITE" id="PS50896">
    <property type="entry name" value="LISH"/>
    <property type="match status" value="1"/>
</dbReference>
<dbReference type="Pfam" id="PF08513">
    <property type="entry name" value="LisH"/>
    <property type="match status" value="1"/>
</dbReference>
<feature type="compositionally biased region" description="Polar residues" evidence="2">
    <location>
        <begin position="403"/>
        <end position="413"/>
    </location>
</feature>
<dbReference type="CDD" id="cd12909">
    <property type="entry name" value="SPRY_RanBP9_10"/>
    <property type="match status" value="1"/>
</dbReference>
<dbReference type="Pfam" id="PF00622">
    <property type="entry name" value="SPRY"/>
    <property type="match status" value="1"/>
</dbReference>
<feature type="compositionally biased region" description="Low complexity" evidence="2">
    <location>
        <begin position="425"/>
        <end position="438"/>
    </location>
</feature>
<feature type="compositionally biased region" description="Polar residues" evidence="2">
    <location>
        <begin position="7"/>
        <end position="24"/>
    </location>
</feature>
<dbReference type="InterPro" id="IPR013144">
    <property type="entry name" value="CRA_dom"/>
</dbReference>
<keyword evidence="5" id="KW-1185">Reference proteome</keyword>
<dbReference type="InterPro" id="IPR006595">
    <property type="entry name" value="CTLH_C"/>
</dbReference>
<dbReference type="PANTHER" id="PTHR12864">
    <property type="entry name" value="RAN BINDING PROTEIN 9-RELATED"/>
    <property type="match status" value="1"/>
</dbReference>
<feature type="domain" description="CTLH" evidence="4">
    <location>
        <begin position="297"/>
        <end position="354"/>
    </location>
</feature>
<organism evidence="5 6">
    <name type="scientific">Plectus sambesii</name>
    <dbReference type="NCBI Taxonomy" id="2011161"/>
    <lineage>
        <taxon>Eukaryota</taxon>
        <taxon>Metazoa</taxon>
        <taxon>Ecdysozoa</taxon>
        <taxon>Nematoda</taxon>
        <taxon>Chromadorea</taxon>
        <taxon>Plectida</taxon>
        <taxon>Plectina</taxon>
        <taxon>Plectoidea</taxon>
        <taxon>Plectidae</taxon>
        <taxon>Plectus</taxon>
    </lineage>
</organism>
<dbReference type="InterPro" id="IPR024964">
    <property type="entry name" value="CTLH/CRA"/>
</dbReference>